<keyword evidence="2" id="KW-1185">Reference proteome</keyword>
<dbReference type="Proteomes" id="UP000616779">
    <property type="component" value="Unassembled WGS sequence"/>
</dbReference>
<accession>A0ABX1XN27</accession>
<evidence type="ECO:0008006" key="3">
    <source>
        <dbReference type="Google" id="ProtNLM"/>
    </source>
</evidence>
<gene>
    <name evidence="1" type="ORF">GC098_00580</name>
</gene>
<organism evidence="1 2">
    <name type="scientific">Paenibacillus phytorum</name>
    <dbReference type="NCBI Taxonomy" id="2654977"/>
    <lineage>
        <taxon>Bacteria</taxon>
        <taxon>Bacillati</taxon>
        <taxon>Bacillota</taxon>
        <taxon>Bacilli</taxon>
        <taxon>Bacillales</taxon>
        <taxon>Paenibacillaceae</taxon>
        <taxon>Paenibacillus</taxon>
    </lineage>
</organism>
<dbReference type="InterPro" id="IPR005361">
    <property type="entry name" value="UPF0158"/>
</dbReference>
<evidence type="ECO:0000313" key="2">
    <source>
        <dbReference type="Proteomes" id="UP000616779"/>
    </source>
</evidence>
<protein>
    <recommendedName>
        <fullName evidence="3">DUF4375 domain-containing protein</fullName>
    </recommendedName>
</protein>
<reference evidence="1 2" key="1">
    <citation type="submission" date="2019-10" db="EMBL/GenBank/DDBJ databases">
        <title>Description of Paenibacillus terrestris sp. nov.</title>
        <authorList>
            <person name="Carlier A."/>
            <person name="Qi S."/>
        </authorList>
    </citation>
    <scope>NUCLEOTIDE SEQUENCE [LARGE SCALE GENOMIC DNA]</scope>
    <source>
        <strain evidence="1 2">LMG 31458</strain>
    </source>
</reference>
<dbReference type="EMBL" id="WHOA01000004">
    <property type="protein sequence ID" value="NOU69943.1"/>
    <property type="molecule type" value="Genomic_DNA"/>
</dbReference>
<comment type="caution">
    <text evidence="1">The sequence shown here is derived from an EMBL/GenBank/DDBJ whole genome shotgun (WGS) entry which is preliminary data.</text>
</comment>
<proteinExistence type="predicted"/>
<name>A0ABX1XN27_9BACL</name>
<sequence length="164" mass="19998">MILIKWDHKIQARFIEMNLLDELIDAYLDNNFEHPYYLDLHTGQVILDMDEAYTGEPGIDWDDEENEERYIDIPKIDSNEAFYVMTKFAQRTESDPEDKLFDALDGNKPFRRFNDTLYELDIWDEWNQFEKKLAEEEIQTWMNRYELDYNELNEKHKNNHPFSQ</sequence>
<dbReference type="RefSeq" id="WP_171639976.1">
    <property type="nucleotide sequence ID" value="NZ_WHOA01000004.1"/>
</dbReference>
<dbReference type="Pfam" id="PF03682">
    <property type="entry name" value="UPF0158"/>
    <property type="match status" value="1"/>
</dbReference>
<evidence type="ECO:0000313" key="1">
    <source>
        <dbReference type="EMBL" id="NOU69943.1"/>
    </source>
</evidence>